<name>A0A3S9P704_9BACT</name>
<dbReference type="RefSeq" id="WP_126617071.1">
    <property type="nucleotide sequence ID" value="NZ_CP034562.1"/>
</dbReference>
<organism evidence="2 3">
    <name type="scientific">Flammeovirga pectinis</name>
    <dbReference type="NCBI Taxonomy" id="2494373"/>
    <lineage>
        <taxon>Bacteria</taxon>
        <taxon>Pseudomonadati</taxon>
        <taxon>Bacteroidota</taxon>
        <taxon>Cytophagia</taxon>
        <taxon>Cytophagales</taxon>
        <taxon>Flammeovirgaceae</taxon>
        <taxon>Flammeovirga</taxon>
    </lineage>
</organism>
<keyword evidence="1" id="KW-0812">Transmembrane</keyword>
<protein>
    <recommendedName>
        <fullName evidence="4">DUF4407 domain-containing protein</fullName>
    </recommendedName>
</protein>
<proteinExistence type="predicted"/>
<sequence length="248" mass="28336">MKPLKIIDYSLIAVSMLYSTYVTFLFFSLHSSLLLAGCISIFIVFLAHHYTYQLIEYFKKTGRINQYIVLSITLISIVFYAEWNGQLVHAKNISGIPTTEVLDKQINSVQETINLSAKHTNKGKTNWAKYQTFLDSQKQLKALEVKRNQLLLAIETKTKEAEITANSFRLFSLILFLLAFVATSVNHASGLAKEHLLEKVDDKRNKIISLIRDGEVNNVKMLVDYFNIPPDEAFLLYQKFSPDKSIGF</sequence>
<keyword evidence="1" id="KW-1133">Transmembrane helix</keyword>
<reference evidence="2 3" key="1">
    <citation type="submission" date="2018-12" db="EMBL/GenBank/DDBJ databases">
        <title>Flammeovirga pectinis sp. nov., isolated from the gut of the Korean scallop, Patinopecten yessoensis.</title>
        <authorList>
            <person name="Bae J.-W."/>
            <person name="Jeong Y.-S."/>
            <person name="Kang W."/>
        </authorList>
    </citation>
    <scope>NUCLEOTIDE SEQUENCE [LARGE SCALE GENOMIC DNA]</scope>
    <source>
        <strain evidence="2 3">L12M1</strain>
    </source>
</reference>
<dbReference type="EMBL" id="CP034562">
    <property type="protein sequence ID" value="AZQ63904.1"/>
    <property type="molecule type" value="Genomic_DNA"/>
</dbReference>
<evidence type="ECO:0008006" key="4">
    <source>
        <dbReference type="Google" id="ProtNLM"/>
    </source>
</evidence>
<keyword evidence="3" id="KW-1185">Reference proteome</keyword>
<gene>
    <name evidence="2" type="ORF">EI427_17235</name>
</gene>
<dbReference type="OrthoDB" id="978039at2"/>
<feature type="transmembrane region" description="Helical" evidence="1">
    <location>
        <begin position="33"/>
        <end position="52"/>
    </location>
</feature>
<accession>A0A3S9P704</accession>
<evidence type="ECO:0000313" key="2">
    <source>
        <dbReference type="EMBL" id="AZQ63904.1"/>
    </source>
</evidence>
<evidence type="ECO:0000313" key="3">
    <source>
        <dbReference type="Proteomes" id="UP000267268"/>
    </source>
</evidence>
<feature type="transmembrane region" description="Helical" evidence="1">
    <location>
        <begin position="64"/>
        <end position="81"/>
    </location>
</feature>
<dbReference type="Proteomes" id="UP000267268">
    <property type="component" value="Chromosome 1"/>
</dbReference>
<keyword evidence="1" id="KW-0472">Membrane</keyword>
<dbReference type="KEGG" id="fll:EI427_17235"/>
<feature type="transmembrane region" description="Helical" evidence="1">
    <location>
        <begin position="7"/>
        <end position="27"/>
    </location>
</feature>
<dbReference type="AlphaFoldDB" id="A0A3S9P704"/>
<evidence type="ECO:0000256" key="1">
    <source>
        <dbReference type="SAM" id="Phobius"/>
    </source>
</evidence>